<dbReference type="Proteomes" id="UP000515679">
    <property type="component" value="Chromosome"/>
</dbReference>
<dbReference type="InterPro" id="IPR029058">
    <property type="entry name" value="AB_hydrolase_fold"/>
</dbReference>
<keyword evidence="2" id="KW-1185">Reference proteome</keyword>
<dbReference type="KEGG" id="cchl:FPL14_06920"/>
<organism evidence="1 2">
    <name type="scientific">Cohnella cholangitidis</name>
    <dbReference type="NCBI Taxonomy" id="2598458"/>
    <lineage>
        <taxon>Bacteria</taxon>
        <taxon>Bacillati</taxon>
        <taxon>Bacillota</taxon>
        <taxon>Bacilli</taxon>
        <taxon>Bacillales</taxon>
        <taxon>Paenibacillaceae</taxon>
        <taxon>Cohnella</taxon>
    </lineage>
</organism>
<dbReference type="RefSeq" id="WP_182302328.1">
    <property type="nucleotide sequence ID" value="NZ_CP041969.1"/>
</dbReference>
<dbReference type="Gene3D" id="3.40.50.1820">
    <property type="entry name" value="alpha/beta hydrolase"/>
    <property type="match status" value="1"/>
</dbReference>
<evidence type="ECO:0000313" key="2">
    <source>
        <dbReference type="Proteomes" id="UP000515679"/>
    </source>
</evidence>
<dbReference type="EMBL" id="CP041969">
    <property type="protein sequence ID" value="QMV40971.1"/>
    <property type="molecule type" value="Genomic_DNA"/>
</dbReference>
<evidence type="ECO:0000313" key="1">
    <source>
        <dbReference type="EMBL" id="QMV40971.1"/>
    </source>
</evidence>
<proteinExistence type="predicted"/>
<accession>A0A7G5BVI7</accession>
<dbReference type="SUPFAM" id="SSF53474">
    <property type="entry name" value="alpha/beta-Hydrolases"/>
    <property type="match status" value="1"/>
</dbReference>
<protein>
    <submittedName>
        <fullName evidence="1">Uncharacterized protein</fullName>
    </submittedName>
</protein>
<reference evidence="1 2" key="1">
    <citation type="submission" date="2019-07" db="EMBL/GenBank/DDBJ databases">
        <authorList>
            <person name="Kim J.K."/>
            <person name="Cheong H.-M."/>
            <person name="Choi Y."/>
            <person name="Hwang K.J."/>
            <person name="Lee S."/>
            <person name="Choi C."/>
        </authorList>
    </citation>
    <scope>NUCLEOTIDE SEQUENCE [LARGE SCALE GENOMIC DNA]</scope>
    <source>
        <strain evidence="1 2">KS 22</strain>
    </source>
</reference>
<sequence length="899" mass="100213">MGLNAYLEEIVSTTHYPVTFAADEPKSLCRWLVSAARKPNSAAGGMEPWLDTDGRTLLLFETAVMPAEEQELSWRYCRSDIGESFNEPVKPGGMFVPERDKLIYAVCGVYAARETEAVLNLIAYLPAPLRVWLNGVPLVAGTESFVVKDTFVRVRFREGLNILLVEMQSMPALPLTAQEFLIKLQPLDRLLDVGGNRSPEYEYFDLELLEDLRASLALYPEKTDVLPGEELRVSVLPQYVRDVGDQPVEIRLEDAEAKEGAPPLAVIRSATSSVAAVSVPVGLAPGVLRLRAEGLRDGAAAKPVYLFCGSFAEERKAMLNKAETREDIAREVIVSAREMTSLKEAFAALNQYVQPSAWNTVLKLAAKLRRALAVADKGGEGAPARTFADIYGDEYIVYRPKPTNDGYLSYGVLLPERYDPRRRYPLVFYFHDNIARSFPTDLPWVRRYRTEEAIIVQLTGIARLNYVNDVQVSTLIGEIAEELNADPDRIYGIGFCTGAPKTYRMAMLAPDRFAAIAAIAGDARLRVNGPEYEWLDNLHNTEVYGLCLYESWFFNAARNLNFLRRMNRKRITLYGGFMHNEFNSWHNSRTLLHRLIGTARERYPKEVRFQSVEPGFVKNAWVRIGRIARLGEPARVYASIADGRSIETECVNIDRFELLLAREEMGLAAKVALSVNGFSHWITPAAYCRVAVEWSGGMSAVSMESLASDEFEQAYSASAIEESQMGIRKAYLAPCTVVKPANGGPFAAKLAYLLQNPMKDRYIPYRYENCREEAFAPEAADANRIWVIDARHQSGKQRMLLDGLGLSANASGIAWKGKKYEGDAFAAVLGTDPWRPDRLALAFVYNSDTCEGEMLRLLNAFETDSLFAHDAIFYCAGGGYDAVRCDEGYAIPLGGRVSG</sequence>
<name>A0A7G5BVI7_9BACL</name>
<gene>
    <name evidence="1" type="ORF">FPL14_06920</name>
</gene>
<dbReference type="AlphaFoldDB" id="A0A7G5BVI7"/>